<name>A0A2Z7A8B1_9LAMI</name>
<keyword evidence="3" id="KW-1185">Reference proteome</keyword>
<gene>
    <name evidence="2" type="ORF">F511_10955</name>
</gene>
<reference evidence="2 3" key="1">
    <citation type="journal article" date="2015" name="Proc. Natl. Acad. Sci. U.S.A.">
        <title>The resurrection genome of Boea hygrometrica: A blueprint for survival of dehydration.</title>
        <authorList>
            <person name="Xiao L."/>
            <person name="Yang G."/>
            <person name="Zhang L."/>
            <person name="Yang X."/>
            <person name="Zhao S."/>
            <person name="Ji Z."/>
            <person name="Zhou Q."/>
            <person name="Hu M."/>
            <person name="Wang Y."/>
            <person name="Chen M."/>
            <person name="Xu Y."/>
            <person name="Jin H."/>
            <person name="Xiao X."/>
            <person name="Hu G."/>
            <person name="Bao F."/>
            <person name="Hu Y."/>
            <person name="Wan P."/>
            <person name="Li L."/>
            <person name="Deng X."/>
            <person name="Kuang T."/>
            <person name="Xiang C."/>
            <person name="Zhu J.K."/>
            <person name="Oliver M.J."/>
            <person name="He Y."/>
        </authorList>
    </citation>
    <scope>NUCLEOTIDE SEQUENCE [LARGE SCALE GENOMIC DNA]</scope>
    <source>
        <strain evidence="3">cv. XS01</strain>
    </source>
</reference>
<feature type="compositionally biased region" description="Basic and acidic residues" evidence="1">
    <location>
        <begin position="83"/>
        <end position="100"/>
    </location>
</feature>
<feature type="compositionally biased region" description="Polar residues" evidence="1">
    <location>
        <begin position="7"/>
        <end position="16"/>
    </location>
</feature>
<sequence length="267" mass="29165">MFAQPMSKAQQSTAQQFARAVASDRPSMRGTSKQRPAISRESGGQLSVVAQRYARPPCGQRPAFDRLPVRNVLRKTAGHRAPTRRDITRPRTHNCAREWPPRTATAGGQVQIFFCFNRFKIRDSVQYGSIVLKNPSHSSDTTVGNRGGYVRDSVQYGSIVLKNPSHSSDTTVGNRGGYGSRLLAAQRKFKIWLRETSTTGRENPSSACTRRSDEISTDGFSLKSWPEQLRKSHSLKSSSSAQHIELSFPGFSAGRGDGPAGGAPGDG</sequence>
<dbReference type="Proteomes" id="UP000250235">
    <property type="component" value="Unassembled WGS sequence"/>
</dbReference>
<evidence type="ECO:0000313" key="2">
    <source>
        <dbReference type="EMBL" id="KZV17941.1"/>
    </source>
</evidence>
<feature type="region of interest" description="Disordered" evidence="1">
    <location>
        <begin position="76"/>
        <end position="100"/>
    </location>
</feature>
<proteinExistence type="predicted"/>
<accession>A0A2Z7A8B1</accession>
<evidence type="ECO:0000256" key="1">
    <source>
        <dbReference type="SAM" id="MobiDB-lite"/>
    </source>
</evidence>
<dbReference type="EMBL" id="KV017643">
    <property type="protein sequence ID" value="KZV17941.1"/>
    <property type="molecule type" value="Genomic_DNA"/>
</dbReference>
<protein>
    <submittedName>
        <fullName evidence="2">Uncharacterized protein</fullName>
    </submittedName>
</protein>
<feature type="region of interest" description="Disordered" evidence="1">
    <location>
        <begin position="246"/>
        <end position="267"/>
    </location>
</feature>
<feature type="compositionally biased region" description="Polar residues" evidence="1">
    <location>
        <begin position="199"/>
        <end position="209"/>
    </location>
</feature>
<feature type="region of interest" description="Disordered" evidence="1">
    <location>
        <begin position="199"/>
        <end position="219"/>
    </location>
</feature>
<evidence type="ECO:0000313" key="3">
    <source>
        <dbReference type="Proteomes" id="UP000250235"/>
    </source>
</evidence>
<dbReference type="AlphaFoldDB" id="A0A2Z7A8B1"/>
<feature type="region of interest" description="Disordered" evidence="1">
    <location>
        <begin position="1"/>
        <end position="45"/>
    </location>
</feature>
<organism evidence="2 3">
    <name type="scientific">Dorcoceras hygrometricum</name>
    <dbReference type="NCBI Taxonomy" id="472368"/>
    <lineage>
        <taxon>Eukaryota</taxon>
        <taxon>Viridiplantae</taxon>
        <taxon>Streptophyta</taxon>
        <taxon>Embryophyta</taxon>
        <taxon>Tracheophyta</taxon>
        <taxon>Spermatophyta</taxon>
        <taxon>Magnoliopsida</taxon>
        <taxon>eudicotyledons</taxon>
        <taxon>Gunneridae</taxon>
        <taxon>Pentapetalae</taxon>
        <taxon>asterids</taxon>
        <taxon>lamiids</taxon>
        <taxon>Lamiales</taxon>
        <taxon>Gesneriaceae</taxon>
        <taxon>Didymocarpoideae</taxon>
        <taxon>Trichosporeae</taxon>
        <taxon>Loxocarpinae</taxon>
        <taxon>Dorcoceras</taxon>
    </lineage>
</organism>
<feature type="compositionally biased region" description="Gly residues" evidence="1">
    <location>
        <begin position="253"/>
        <end position="267"/>
    </location>
</feature>